<dbReference type="InterPro" id="IPR014729">
    <property type="entry name" value="Rossmann-like_a/b/a_fold"/>
</dbReference>
<dbReference type="GO" id="GO:0006438">
    <property type="term" value="P:valyl-tRNA aminoacylation"/>
    <property type="evidence" value="ECO:0007669"/>
    <property type="project" value="InterPro"/>
</dbReference>
<evidence type="ECO:0000256" key="1">
    <source>
        <dbReference type="ARBA" id="ARBA00005594"/>
    </source>
</evidence>
<feature type="domain" description="Aminoacyl-tRNA synthetase class Ia" evidence="13">
    <location>
        <begin position="98"/>
        <end position="469"/>
    </location>
</feature>
<evidence type="ECO:0000313" key="16">
    <source>
        <dbReference type="Proteomes" id="UP000001949"/>
    </source>
</evidence>
<evidence type="ECO:0000256" key="6">
    <source>
        <dbReference type="ARBA" id="ARBA00022917"/>
    </source>
</evidence>
<dbReference type="Gene3D" id="3.40.50.620">
    <property type="entry name" value="HUPs"/>
    <property type="match status" value="2"/>
</dbReference>
<keyword evidence="5 10" id="KW-0067">ATP-binding</keyword>
<feature type="domain" description="Aminoacyl-tRNA synthetase class Ia" evidence="13">
    <location>
        <begin position="481"/>
        <end position="589"/>
    </location>
</feature>
<evidence type="ECO:0000256" key="5">
    <source>
        <dbReference type="ARBA" id="ARBA00022840"/>
    </source>
</evidence>
<protein>
    <recommendedName>
        <fullName evidence="2">valine--tRNA ligase</fullName>
        <ecNumber evidence="2">6.1.1.9</ecNumber>
    </recommendedName>
    <alternativeName>
        <fullName evidence="8">Valyl-tRNA synthetase</fullName>
    </alternativeName>
</protein>
<gene>
    <name evidence="15" type="ordered locus">TP04_0572</name>
</gene>
<dbReference type="GO" id="GO:0004832">
    <property type="term" value="F:valine-tRNA ligase activity"/>
    <property type="evidence" value="ECO:0007669"/>
    <property type="project" value="UniProtKB-EC"/>
</dbReference>
<evidence type="ECO:0000256" key="2">
    <source>
        <dbReference type="ARBA" id="ARBA00013169"/>
    </source>
</evidence>
<keyword evidence="6 10" id="KW-0648">Protein biosynthesis</keyword>
<evidence type="ECO:0000256" key="9">
    <source>
        <dbReference type="ARBA" id="ARBA00047552"/>
    </source>
</evidence>
<evidence type="ECO:0000256" key="7">
    <source>
        <dbReference type="ARBA" id="ARBA00023146"/>
    </source>
</evidence>
<proteinExistence type="inferred from homology"/>
<organism evidence="15 16">
    <name type="scientific">Theileria parva</name>
    <name type="common">East coast fever infection agent</name>
    <dbReference type="NCBI Taxonomy" id="5875"/>
    <lineage>
        <taxon>Eukaryota</taxon>
        <taxon>Sar</taxon>
        <taxon>Alveolata</taxon>
        <taxon>Apicomplexa</taxon>
        <taxon>Aconoidasida</taxon>
        <taxon>Piroplasmida</taxon>
        <taxon>Theileriidae</taxon>
        <taxon>Theileria</taxon>
    </lineage>
</organism>
<dbReference type="InterPro" id="IPR001412">
    <property type="entry name" value="aa-tRNA-synth_I_CS"/>
</dbReference>
<evidence type="ECO:0000259" key="14">
    <source>
        <dbReference type="Pfam" id="PF08264"/>
    </source>
</evidence>
<dbReference type="InterPro" id="IPR009080">
    <property type="entry name" value="tRNAsynth_Ia_anticodon-bd"/>
</dbReference>
<reference evidence="15 16" key="1">
    <citation type="journal article" date="2005" name="Science">
        <title>Genome sequence of Theileria parva, a bovine pathogen that transforms lymphocytes.</title>
        <authorList>
            <person name="Gardner M.J."/>
            <person name="Bishop R."/>
            <person name="Shah T."/>
            <person name="de Villiers E.P."/>
            <person name="Carlton J.M."/>
            <person name="Hall N."/>
            <person name="Ren Q."/>
            <person name="Paulsen I.T."/>
            <person name="Pain A."/>
            <person name="Berriman M."/>
            <person name="Wilson R.J.M."/>
            <person name="Sato S."/>
            <person name="Ralph S.A."/>
            <person name="Mann D.J."/>
            <person name="Xiong Z."/>
            <person name="Shallom S.J."/>
            <person name="Weidman J."/>
            <person name="Jiang L."/>
            <person name="Lynn J."/>
            <person name="Weaver B."/>
            <person name="Shoaibi A."/>
            <person name="Domingo A.R."/>
            <person name="Wasawo D."/>
            <person name="Crabtree J."/>
            <person name="Wortman J.R."/>
            <person name="Haas B."/>
            <person name="Angiuoli S.V."/>
            <person name="Creasy T.H."/>
            <person name="Lu C."/>
            <person name="Suh B."/>
            <person name="Silva J.C."/>
            <person name="Utterback T.R."/>
            <person name="Feldblyum T.V."/>
            <person name="Pertea M."/>
            <person name="Allen J."/>
            <person name="Nierman W.C."/>
            <person name="Taracha E.L.N."/>
            <person name="Salzberg S.L."/>
            <person name="White O.R."/>
            <person name="Fitzhugh H.A."/>
            <person name="Morzaria S."/>
            <person name="Venter J.C."/>
            <person name="Fraser C.M."/>
            <person name="Nene V."/>
        </authorList>
    </citation>
    <scope>NUCLEOTIDE SEQUENCE [LARGE SCALE GENOMIC DNA]</scope>
    <source>
        <strain evidence="15 16">Muguga</strain>
    </source>
</reference>
<feature type="region of interest" description="Disordered" evidence="11">
    <location>
        <begin position="159"/>
        <end position="181"/>
    </location>
</feature>
<accession>Q4N205</accession>
<evidence type="ECO:0000259" key="13">
    <source>
        <dbReference type="Pfam" id="PF00133"/>
    </source>
</evidence>
<keyword evidence="3 10" id="KW-0436">Ligase</keyword>
<keyword evidence="7 10" id="KW-0030">Aminoacyl-tRNA synthetase</keyword>
<dbReference type="PANTHER" id="PTHR11946:SF93">
    <property type="entry name" value="VALINE--TRNA LIGASE, CHLOROPLASTIC_MITOCHONDRIAL 2"/>
    <property type="match status" value="1"/>
</dbReference>
<dbReference type="Gene3D" id="1.10.730.10">
    <property type="entry name" value="Isoleucyl-tRNA Synthetase, Domain 1"/>
    <property type="match status" value="1"/>
</dbReference>
<keyword evidence="12" id="KW-1133">Transmembrane helix</keyword>
<dbReference type="GO" id="GO:0005524">
    <property type="term" value="F:ATP binding"/>
    <property type="evidence" value="ECO:0007669"/>
    <property type="project" value="UniProtKB-KW"/>
</dbReference>
<dbReference type="PRINTS" id="PR00986">
    <property type="entry name" value="TRNASYNTHVAL"/>
</dbReference>
<keyword evidence="12" id="KW-0812">Transmembrane</keyword>
<dbReference type="Pfam" id="PF00133">
    <property type="entry name" value="tRNA-synt_1"/>
    <property type="match status" value="2"/>
</dbReference>
<dbReference type="InterPro" id="IPR002300">
    <property type="entry name" value="aa-tRNA-synth_Ia"/>
</dbReference>
<evidence type="ECO:0000256" key="10">
    <source>
        <dbReference type="RuleBase" id="RU363035"/>
    </source>
</evidence>
<dbReference type="InterPro" id="IPR013155">
    <property type="entry name" value="M/V/L/I-tRNA-synth_anticd-bd"/>
</dbReference>
<dbReference type="EC" id="6.1.1.9" evidence="2"/>
<dbReference type="KEGG" id="tpv:TP04_0572"/>
<dbReference type="eggNOG" id="KOG0432">
    <property type="taxonomic scope" value="Eukaryota"/>
</dbReference>
<dbReference type="EMBL" id="AAGK01000004">
    <property type="protein sequence ID" value="EAN31924.1"/>
    <property type="molecule type" value="Genomic_DNA"/>
</dbReference>
<feature type="domain" description="Methionyl/Valyl/Leucyl/Isoleucyl-tRNA synthetase anticodon-binding" evidence="14">
    <location>
        <begin position="662"/>
        <end position="777"/>
    </location>
</feature>
<dbReference type="InParanoid" id="Q4N205"/>
<evidence type="ECO:0000256" key="12">
    <source>
        <dbReference type="SAM" id="Phobius"/>
    </source>
</evidence>
<evidence type="ECO:0000256" key="3">
    <source>
        <dbReference type="ARBA" id="ARBA00022598"/>
    </source>
</evidence>
<dbReference type="STRING" id="5875.Q4N205"/>
<evidence type="ECO:0000313" key="15">
    <source>
        <dbReference type="EMBL" id="EAN31924.1"/>
    </source>
</evidence>
<feature type="compositionally biased region" description="Polar residues" evidence="11">
    <location>
        <begin position="159"/>
        <end position="171"/>
    </location>
</feature>
<comment type="caution">
    <text evidence="15">The sequence shown here is derived from an EMBL/GenBank/DDBJ whole genome shotgun (WGS) entry which is preliminary data.</text>
</comment>
<feature type="compositionally biased region" description="Low complexity" evidence="11">
    <location>
        <begin position="172"/>
        <end position="181"/>
    </location>
</feature>
<dbReference type="Pfam" id="PF08264">
    <property type="entry name" value="Anticodon_1"/>
    <property type="match status" value="1"/>
</dbReference>
<keyword evidence="12" id="KW-0472">Membrane</keyword>
<evidence type="ECO:0000256" key="8">
    <source>
        <dbReference type="ARBA" id="ARBA00029936"/>
    </source>
</evidence>
<dbReference type="SUPFAM" id="SSF52374">
    <property type="entry name" value="Nucleotidylyl transferase"/>
    <property type="match status" value="1"/>
</dbReference>
<feature type="transmembrane region" description="Helical" evidence="12">
    <location>
        <begin position="12"/>
        <end position="33"/>
    </location>
</feature>
<dbReference type="PROSITE" id="PS00178">
    <property type="entry name" value="AA_TRNA_LIGASE_I"/>
    <property type="match status" value="1"/>
</dbReference>
<keyword evidence="16" id="KW-1185">Reference proteome</keyword>
<evidence type="ECO:0000256" key="4">
    <source>
        <dbReference type="ARBA" id="ARBA00022741"/>
    </source>
</evidence>
<dbReference type="OMA" id="YDILENW"/>
<dbReference type="InterPro" id="IPR002303">
    <property type="entry name" value="Valyl-tRNA_ligase"/>
</dbReference>
<dbReference type="GeneID" id="3500759"/>
<sequence length="820" mass="93952">MCGKVDVISMNIIFLCIISGIYCVKYNFISHFFHNLTFTNRKFCTIKDSIKPQDSTNLPINSLNSPLNSLSLSPNPLNLPQNPLCKLSNNNVNNGLVRIITPPPNVTGDLHVGNLLNLVCSDVYKNYLKLKGFKVSINFSNDHAGQSFQKIFESQGNRINSGNSANSHDSANSGNSLNSGNSQEKLELANLMCKEIRNRHVNDIRRLGIDWEIGHFTLDKDVESLANKVLNHFQSLGLLKEKLWPTPSIHTNDKFTPVSSADIYYTQENVSLYSMNLEIEAVNGDLIDLKVCTQIPEFYLATTSVAVPNDIFTRLKGKFVDLPKINRKVPIISMNNVNTSLSQSVKEMNLGILLANGYNDYHDPDLEIINLGTSSECPNLANMKRNLQDILKPMTNVTVDMPKYTHDRNAKVCIVPQLQYVLETKTLSIKALEVLDMIKVYPESRKSMIHNRLKNIKDWCITRNAWWGITPNLTNTDNTVETRVLDTWFTSSLWPMITHTNTPVTRSILFTCYDILENWIVKMLLICSNIDENKLFSEVYLHGMVPDPFGKKMSKSHQNTLILQDLIQSEQTNSFDLHLFTSTNTDDIRNTDEMIRSNMVRLRLCSICSFSDFTQPLNNTFNYQNILFKYYQIFKFQQKNTRDSVNSSHSVTESNSDPVVEKLIRSRLAKLCVKLEENLSKFDFSNCVTNLNEYVKIFSDFLIPLIRLSFQMNSQNIQHFNQYFTELTAIMYPFTPTFVQSFKLNTFVNQWPKHTVDTESDQLFDELVNVITSLRKRVKDGENHISIRINPKLHSEFTGKYINSLIQLTYNKQPNVIYTV</sequence>
<dbReference type="PANTHER" id="PTHR11946">
    <property type="entry name" value="VALYL-TRNA SYNTHETASES"/>
    <property type="match status" value="1"/>
</dbReference>
<comment type="catalytic activity">
    <reaction evidence="9">
        <text>tRNA(Val) + L-valine + ATP = L-valyl-tRNA(Val) + AMP + diphosphate</text>
        <dbReference type="Rhea" id="RHEA:10704"/>
        <dbReference type="Rhea" id="RHEA-COMP:9672"/>
        <dbReference type="Rhea" id="RHEA-COMP:9708"/>
        <dbReference type="ChEBI" id="CHEBI:30616"/>
        <dbReference type="ChEBI" id="CHEBI:33019"/>
        <dbReference type="ChEBI" id="CHEBI:57762"/>
        <dbReference type="ChEBI" id="CHEBI:78442"/>
        <dbReference type="ChEBI" id="CHEBI:78537"/>
        <dbReference type="ChEBI" id="CHEBI:456215"/>
        <dbReference type="EC" id="6.1.1.9"/>
    </reaction>
</comment>
<dbReference type="AlphaFoldDB" id="Q4N205"/>
<keyword evidence="4 10" id="KW-0547">Nucleotide-binding</keyword>
<evidence type="ECO:0000256" key="11">
    <source>
        <dbReference type="SAM" id="MobiDB-lite"/>
    </source>
</evidence>
<dbReference type="SUPFAM" id="SSF47323">
    <property type="entry name" value="Anticodon-binding domain of a subclass of class I aminoacyl-tRNA synthetases"/>
    <property type="match status" value="1"/>
</dbReference>
<comment type="similarity">
    <text evidence="1 10">Belongs to the class-I aminoacyl-tRNA synthetase family.</text>
</comment>
<name>Q4N205_THEPA</name>
<dbReference type="GO" id="GO:0005829">
    <property type="term" value="C:cytosol"/>
    <property type="evidence" value="ECO:0007669"/>
    <property type="project" value="TreeGrafter"/>
</dbReference>
<dbReference type="VEuPathDB" id="PiroplasmaDB:TpMuguga_04g00572"/>
<dbReference type="Proteomes" id="UP000001949">
    <property type="component" value="Unassembled WGS sequence"/>
</dbReference>